<evidence type="ECO:0000313" key="4">
    <source>
        <dbReference type="Proteomes" id="UP000766904"/>
    </source>
</evidence>
<evidence type="ECO:0000256" key="1">
    <source>
        <dbReference type="SAM" id="Phobius"/>
    </source>
</evidence>
<organism evidence="3 4">
    <name type="scientific">Natronococcus pandeyae</name>
    <dbReference type="NCBI Taxonomy" id="2055836"/>
    <lineage>
        <taxon>Archaea</taxon>
        <taxon>Methanobacteriati</taxon>
        <taxon>Methanobacteriota</taxon>
        <taxon>Stenosarchaea group</taxon>
        <taxon>Halobacteria</taxon>
        <taxon>Halobacteriales</taxon>
        <taxon>Natrialbaceae</taxon>
        <taxon>Natronococcus</taxon>
    </lineage>
</organism>
<keyword evidence="4" id="KW-1185">Reference proteome</keyword>
<dbReference type="Proteomes" id="UP000766904">
    <property type="component" value="Unassembled WGS sequence"/>
</dbReference>
<reference evidence="3" key="1">
    <citation type="submission" date="2017-11" db="EMBL/GenBank/DDBJ databases">
        <authorList>
            <person name="Kajale S.C."/>
            <person name="Sharma A."/>
        </authorList>
    </citation>
    <scope>NUCLEOTIDE SEQUENCE</scope>
    <source>
        <strain evidence="3">LS1_42</strain>
    </source>
</reference>
<feature type="transmembrane region" description="Helical" evidence="1">
    <location>
        <begin position="52"/>
        <end position="71"/>
    </location>
</feature>
<keyword evidence="1" id="KW-1133">Transmembrane helix</keyword>
<dbReference type="EMBL" id="PHNJ01000005">
    <property type="protein sequence ID" value="TYL38572.1"/>
    <property type="molecule type" value="Genomic_DNA"/>
</dbReference>
<keyword evidence="1" id="KW-0472">Membrane</keyword>
<evidence type="ECO:0000313" key="3">
    <source>
        <dbReference type="EMBL" id="TYL38572.1"/>
    </source>
</evidence>
<protein>
    <recommendedName>
        <fullName evidence="2">DUF8107 domain-containing protein</fullName>
    </recommendedName>
</protein>
<accession>A0A8J8TSI5</accession>
<sequence>MSGPDADREGFQEGLESSHGDPRVLLVLNAILSTLFALMLVTGADFIGVLEYSLTTVAAVAIGLFVLTLVMTRS</sequence>
<dbReference type="InterPro" id="IPR058420">
    <property type="entry name" value="DUF8107"/>
</dbReference>
<feature type="transmembrane region" description="Helical" evidence="1">
    <location>
        <begin position="24"/>
        <end position="46"/>
    </location>
</feature>
<keyword evidence="1" id="KW-0812">Transmembrane</keyword>
<name>A0A8J8TSI5_9EURY</name>
<dbReference type="AlphaFoldDB" id="A0A8J8TSI5"/>
<evidence type="ECO:0000259" key="2">
    <source>
        <dbReference type="Pfam" id="PF26409"/>
    </source>
</evidence>
<gene>
    <name evidence="3" type="ORF">CV102_12300</name>
</gene>
<dbReference type="Pfam" id="PF26409">
    <property type="entry name" value="DUF8107"/>
    <property type="match status" value="1"/>
</dbReference>
<dbReference type="OrthoDB" id="214676at2157"/>
<proteinExistence type="predicted"/>
<comment type="caution">
    <text evidence="3">The sequence shown here is derived from an EMBL/GenBank/DDBJ whole genome shotgun (WGS) entry which is preliminary data.</text>
</comment>
<dbReference type="RefSeq" id="WP_148858282.1">
    <property type="nucleotide sequence ID" value="NZ_PHNJ01000005.1"/>
</dbReference>
<feature type="domain" description="DUF8107" evidence="2">
    <location>
        <begin position="1"/>
        <end position="73"/>
    </location>
</feature>